<keyword evidence="1" id="KW-0472">Membrane</keyword>
<organism evidence="2 3">
    <name type="scientific">Quillaja saponaria</name>
    <name type="common">Soap bark tree</name>
    <dbReference type="NCBI Taxonomy" id="32244"/>
    <lineage>
        <taxon>Eukaryota</taxon>
        <taxon>Viridiplantae</taxon>
        <taxon>Streptophyta</taxon>
        <taxon>Embryophyta</taxon>
        <taxon>Tracheophyta</taxon>
        <taxon>Spermatophyta</taxon>
        <taxon>Magnoliopsida</taxon>
        <taxon>eudicotyledons</taxon>
        <taxon>Gunneridae</taxon>
        <taxon>Pentapetalae</taxon>
        <taxon>rosids</taxon>
        <taxon>fabids</taxon>
        <taxon>Fabales</taxon>
        <taxon>Quillajaceae</taxon>
        <taxon>Quillaja</taxon>
    </lineage>
</organism>
<evidence type="ECO:0000313" key="3">
    <source>
        <dbReference type="Proteomes" id="UP001163823"/>
    </source>
</evidence>
<evidence type="ECO:0000256" key="1">
    <source>
        <dbReference type="SAM" id="Phobius"/>
    </source>
</evidence>
<name>A0AAD7P7V0_QUISA</name>
<dbReference type="EMBL" id="JARAOO010000013">
    <property type="protein sequence ID" value="KAJ7945341.1"/>
    <property type="molecule type" value="Genomic_DNA"/>
</dbReference>
<dbReference type="Proteomes" id="UP001163823">
    <property type="component" value="Chromosome 13"/>
</dbReference>
<evidence type="ECO:0000313" key="2">
    <source>
        <dbReference type="EMBL" id="KAJ7945341.1"/>
    </source>
</evidence>
<dbReference type="KEGG" id="qsa:O6P43_030417"/>
<gene>
    <name evidence="2" type="ORF">O6P43_030417</name>
</gene>
<protein>
    <submittedName>
        <fullName evidence="2">Uncharacterized protein</fullName>
    </submittedName>
</protein>
<keyword evidence="1" id="KW-0812">Transmembrane</keyword>
<sequence length="91" mass="10098">MRLSKLVIFIFLVFIFCFTGVYVIDQREAETNKVQVGSESSANVVSLTLSFSAGGELAAEKRVLSAKKEVVGQKRMFLSMKTTSTPTLFLR</sequence>
<dbReference type="AlphaFoldDB" id="A0AAD7P7V0"/>
<feature type="transmembrane region" description="Helical" evidence="1">
    <location>
        <begin position="6"/>
        <end position="24"/>
    </location>
</feature>
<proteinExistence type="predicted"/>
<accession>A0AAD7P7V0</accession>
<comment type="caution">
    <text evidence="2">The sequence shown here is derived from an EMBL/GenBank/DDBJ whole genome shotgun (WGS) entry which is preliminary data.</text>
</comment>
<reference evidence="2" key="1">
    <citation type="journal article" date="2023" name="Science">
        <title>Elucidation of the pathway for biosynthesis of saponin adjuvants from the soapbark tree.</title>
        <authorList>
            <person name="Reed J."/>
            <person name="Orme A."/>
            <person name="El-Demerdash A."/>
            <person name="Owen C."/>
            <person name="Martin L.B.B."/>
            <person name="Misra R.C."/>
            <person name="Kikuchi S."/>
            <person name="Rejzek M."/>
            <person name="Martin A.C."/>
            <person name="Harkess A."/>
            <person name="Leebens-Mack J."/>
            <person name="Louveau T."/>
            <person name="Stephenson M.J."/>
            <person name="Osbourn A."/>
        </authorList>
    </citation>
    <scope>NUCLEOTIDE SEQUENCE</scope>
    <source>
        <strain evidence="2">S10</strain>
    </source>
</reference>
<keyword evidence="3" id="KW-1185">Reference proteome</keyword>
<keyword evidence="1" id="KW-1133">Transmembrane helix</keyword>